<accession>A0ABP6JUZ8</accession>
<evidence type="ECO:0000256" key="1">
    <source>
        <dbReference type="SAM" id="MobiDB-lite"/>
    </source>
</evidence>
<evidence type="ECO:0000313" key="4">
    <source>
        <dbReference type="Proteomes" id="UP001500403"/>
    </source>
</evidence>
<protein>
    <recommendedName>
        <fullName evidence="2">SGNH hydrolase-type esterase domain-containing protein</fullName>
    </recommendedName>
</protein>
<keyword evidence="4" id="KW-1185">Reference proteome</keyword>
<comment type="caution">
    <text evidence="3">The sequence shown here is derived from an EMBL/GenBank/DDBJ whole genome shotgun (WGS) entry which is preliminary data.</text>
</comment>
<dbReference type="PANTHER" id="PTHR43784:SF2">
    <property type="entry name" value="GDSL-LIKE LIPASE_ACYLHYDROLASE, PUTATIVE (AFU_ORTHOLOGUE AFUA_2G00820)-RELATED"/>
    <property type="match status" value="1"/>
</dbReference>
<feature type="region of interest" description="Disordered" evidence="1">
    <location>
        <begin position="1"/>
        <end position="36"/>
    </location>
</feature>
<dbReference type="SUPFAM" id="SSF52266">
    <property type="entry name" value="SGNH hydrolase"/>
    <property type="match status" value="1"/>
</dbReference>
<gene>
    <name evidence="3" type="ORF">GCM10010446_38210</name>
</gene>
<sequence length="121" mass="13208">MLSECHEPRPCRCPAWSPNAADRSSAPRPRRIRQAHAKGIKLIGATLTPVEGSAHSSEANEKKRDAVNRWIRTSGEYDAVVALADPADRDRMLPANDSGDHLHPSDAGYRVMAEALDLDAL</sequence>
<feature type="compositionally biased region" description="Low complexity" evidence="1">
    <location>
        <begin position="17"/>
        <end position="27"/>
    </location>
</feature>
<dbReference type="InterPro" id="IPR053140">
    <property type="entry name" value="GDSL_Rv0518-like"/>
</dbReference>
<dbReference type="Gene3D" id="3.40.50.1110">
    <property type="entry name" value="SGNH hydrolase"/>
    <property type="match status" value="1"/>
</dbReference>
<name>A0ABP6JUZ8_9ACTN</name>
<dbReference type="Pfam" id="PF13472">
    <property type="entry name" value="Lipase_GDSL_2"/>
    <property type="match status" value="1"/>
</dbReference>
<feature type="compositionally biased region" description="Basic and acidic residues" evidence="1">
    <location>
        <begin position="1"/>
        <end position="10"/>
    </location>
</feature>
<reference evidence="4" key="1">
    <citation type="journal article" date="2019" name="Int. J. Syst. Evol. Microbiol.">
        <title>The Global Catalogue of Microorganisms (GCM) 10K type strain sequencing project: providing services to taxonomists for standard genome sequencing and annotation.</title>
        <authorList>
            <consortium name="The Broad Institute Genomics Platform"/>
            <consortium name="The Broad Institute Genome Sequencing Center for Infectious Disease"/>
            <person name="Wu L."/>
            <person name="Ma J."/>
        </authorList>
    </citation>
    <scope>NUCLEOTIDE SEQUENCE [LARGE SCALE GENOMIC DNA]</scope>
    <source>
        <strain evidence="4">JCM 9088</strain>
    </source>
</reference>
<dbReference type="Proteomes" id="UP001500403">
    <property type="component" value="Unassembled WGS sequence"/>
</dbReference>
<proteinExistence type="predicted"/>
<evidence type="ECO:0000259" key="2">
    <source>
        <dbReference type="Pfam" id="PF13472"/>
    </source>
</evidence>
<dbReference type="InterPro" id="IPR036514">
    <property type="entry name" value="SGNH_hydro_sf"/>
</dbReference>
<dbReference type="PANTHER" id="PTHR43784">
    <property type="entry name" value="GDSL-LIKE LIPASE/ACYLHYDROLASE, PUTATIVE (AFU_ORTHOLOGUE AFUA_2G00820)-RELATED"/>
    <property type="match status" value="1"/>
</dbReference>
<organism evidence="3 4">
    <name type="scientific">Streptomyces enissocaesilis</name>
    <dbReference type="NCBI Taxonomy" id="332589"/>
    <lineage>
        <taxon>Bacteria</taxon>
        <taxon>Bacillati</taxon>
        <taxon>Actinomycetota</taxon>
        <taxon>Actinomycetes</taxon>
        <taxon>Kitasatosporales</taxon>
        <taxon>Streptomycetaceae</taxon>
        <taxon>Streptomyces</taxon>
        <taxon>Streptomyces rochei group</taxon>
    </lineage>
</organism>
<evidence type="ECO:0000313" key="3">
    <source>
        <dbReference type="EMBL" id="GAA2949412.1"/>
    </source>
</evidence>
<dbReference type="EMBL" id="BAAAUD010000039">
    <property type="protein sequence ID" value="GAA2949412.1"/>
    <property type="molecule type" value="Genomic_DNA"/>
</dbReference>
<dbReference type="RefSeq" id="WP_344496700.1">
    <property type="nucleotide sequence ID" value="NZ_BAAAUD010000039.1"/>
</dbReference>
<feature type="domain" description="SGNH hydrolase-type esterase" evidence="2">
    <location>
        <begin position="32"/>
        <end position="111"/>
    </location>
</feature>
<dbReference type="InterPro" id="IPR013830">
    <property type="entry name" value="SGNH_hydro"/>
</dbReference>